<evidence type="ECO:0000259" key="2">
    <source>
        <dbReference type="Pfam" id="PF01693"/>
    </source>
</evidence>
<proteinExistence type="predicted"/>
<accession>A0AAD7N6G0</accession>
<dbReference type="EMBL" id="JARJLG010000092">
    <property type="protein sequence ID" value="KAJ7747897.1"/>
    <property type="molecule type" value="Genomic_DNA"/>
</dbReference>
<organism evidence="3 4">
    <name type="scientific">Mycena maculata</name>
    <dbReference type="NCBI Taxonomy" id="230809"/>
    <lineage>
        <taxon>Eukaryota</taxon>
        <taxon>Fungi</taxon>
        <taxon>Dikarya</taxon>
        <taxon>Basidiomycota</taxon>
        <taxon>Agaricomycotina</taxon>
        <taxon>Agaricomycetes</taxon>
        <taxon>Agaricomycetidae</taxon>
        <taxon>Agaricales</taxon>
        <taxon>Marasmiineae</taxon>
        <taxon>Mycenaceae</taxon>
        <taxon>Mycena</taxon>
    </lineage>
</organism>
<dbReference type="AlphaFoldDB" id="A0AAD7N6G0"/>
<feature type="domain" description="Ribonuclease H1 N-terminal" evidence="2">
    <location>
        <begin position="138"/>
        <end position="178"/>
    </location>
</feature>
<evidence type="ECO:0000313" key="4">
    <source>
        <dbReference type="Proteomes" id="UP001215280"/>
    </source>
</evidence>
<sequence length="353" mass="38791">MTGPDSSPNYDDAEILALIASIDLVNINPPSPAPPPPRTPPPTVHCRTIEHHTFPSIPGRTHVNRPLGAPQTPSRSAVPKSYIIDSPTTLTSSEDWPVPVAHSSMATAGVATQGVPNAHVRAVGGDKKKKSHSQKVAFVVFCGLDVGVFLSWDEVKPLVRGVSCSVYRGYPTLDAAEAAFQFALDNSWVCRTGDCVVAAIPHLPQPIPNISVLNVLHDTEALDNTWYVVYRGITPGVYRSHLESQLNTLGVRGALHEGIQGKAEALRKYTEAFRRGEVDVVPPRYPDDILSPPEENQMDFQRYESPDRMPDIRDLASRPSFTTASRMDELRATERPWKKSEEDKMQLGILPVR</sequence>
<dbReference type="SUPFAM" id="SSF55658">
    <property type="entry name" value="L9 N-domain-like"/>
    <property type="match status" value="1"/>
</dbReference>
<comment type="caution">
    <text evidence="3">The sequence shown here is derived from an EMBL/GenBank/DDBJ whole genome shotgun (WGS) entry which is preliminary data.</text>
</comment>
<evidence type="ECO:0000313" key="3">
    <source>
        <dbReference type="EMBL" id="KAJ7747897.1"/>
    </source>
</evidence>
<dbReference type="Gene3D" id="3.40.970.10">
    <property type="entry name" value="Ribonuclease H1, N-terminal domain"/>
    <property type="match status" value="1"/>
</dbReference>
<name>A0AAD7N6G0_9AGAR</name>
<protein>
    <recommendedName>
        <fullName evidence="2">Ribonuclease H1 N-terminal domain-containing protein</fullName>
    </recommendedName>
</protein>
<dbReference type="InterPro" id="IPR037056">
    <property type="entry name" value="RNase_H1_N_sf"/>
</dbReference>
<dbReference type="Proteomes" id="UP001215280">
    <property type="component" value="Unassembled WGS sequence"/>
</dbReference>
<feature type="region of interest" description="Disordered" evidence="1">
    <location>
        <begin position="309"/>
        <end position="339"/>
    </location>
</feature>
<dbReference type="InterPro" id="IPR009027">
    <property type="entry name" value="Ribosomal_bL9/RNase_H1_N"/>
</dbReference>
<gene>
    <name evidence="3" type="ORF">DFH07DRAFT_775850</name>
</gene>
<keyword evidence="4" id="KW-1185">Reference proteome</keyword>
<dbReference type="Pfam" id="PF01693">
    <property type="entry name" value="Cauli_VI"/>
    <property type="match status" value="1"/>
</dbReference>
<dbReference type="InterPro" id="IPR011320">
    <property type="entry name" value="RNase_H1_N"/>
</dbReference>
<feature type="compositionally biased region" description="Basic and acidic residues" evidence="1">
    <location>
        <begin position="326"/>
        <end position="339"/>
    </location>
</feature>
<feature type="region of interest" description="Disordered" evidence="1">
    <location>
        <begin position="54"/>
        <end position="79"/>
    </location>
</feature>
<evidence type="ECO:0000256" key="1">
    <source>
        <dbReference type="SAM" id="MobiDB-lite"/>
    </source>
</evidence>
<reference evidence="3" key="1">
    <citation type="submission" date="2023-03" db="EMBL/GenBank/DDBJ databases">
        <title>Massive genome expansion in bonnet fungi (Mycena s.s.) driven by repeated elements and novel gene families across ecological guilds.</title>
        <authorList>
            <consortium name="Lawrence Berkeley National Laboratory"/>
            <person name="Harder C.B."/>
            <person name="Miyauchi S."/>
            <person name="Viragh M."/>
            <person name="Kuo A."/>
            <person name="Thoen E."/>
            <person name="Andreopoulos B."/>
            <person name="Lu D."/>
            <person name="Skrede I."/>
            <person name="Drula E."/>
            <person name="Henrissat B."/>
            <person name="Morin E."/>
            <person name="Kohler A."/>
            <person name="Barry K."/>
            <person name="LaButti K."/>
            <person name="Morin E."/>
            <person name="Salamov A."/>
            <person name="Lipzen A."/>
            <person name="Mereny Z."/>
            <person name="Hegedus B."/>
            <person name="Baldrian P."/>
            <person name="Stursova M."/>
            <person name="Weitz H."/>
            <person name="Taylor A."/>
            <person name="Grigoriev I.V."/>
            <person name="Nagy L.G."/>
            <person name="Martin F."/>
            <person name="Kauserud H."/>
        </authorList>
    </citation>
    <scope>NUCLEOTIDE SEQUENCE</scope>
    <source>
        <strain evidence="3">CBHHK188m</strain>
    </source>
</reference>